<dbReference type="PANTHER" id="PTHR37984">
    <property type="entry name" value="PROTEIN CBG26694"/>
    <property type="match status" value="1"/>
</dbReference>
<reference evidence="3 4" key="1">
    <citation type="submission" date="2008-07" db="EMBL/GenBank/DDBJ databases">
        <authorList>
            <person name="El-Sayed N."/>
            <person name="Caler E."/>
            <person name="Inman J."/>
            <person name="Amedeo P."/>
            <person name="Hass B."/>
            <person name="Wortman J."/>
        </authorList>
    </citation>
    <scope>NUCLEOTIDE SEQUENCE [LARGE SCALE GENOMIC DNA]</scope>
    <source>
        <strain evidence="4">ATCC 50983 / TXsc</strain>
    </source>
</reference>
<keyword evidence="4" id="KW-1185">Reference proteome</keyword>
<dbReference type="AlphaFoldDB" id="C5KWX8"/>
<dbReference type="GO" id="GO:0015074">
    <property type="term" value="P:DNA integration"/>
    <property type="evidence" value="ECO:0007669"/>
    <property type="project" value="InterPro"/>
</dbReference>
<dbReference type="InterPro" id="IPR041588">
    <property type="entry name" value="Integrase_H2C2"/>
</dbReference>
<evidence type="ECO:0000259" key="2">
    <source>
        <dbReference type="PROSITE" id="PS50994"/>
    </source>
</evidence>
<protein>
    <submittedName>
        <fullName evidence="3">Gag/pol/env polyprotein, putative</fullName>
    </submittedName>
</protein>
<evidence type="ECO:0000256" key="1">
    <source>
        <dbReference type="SAM" id="MobiDB-lite"/>
    </source>
</evidence>
<dbReference type="GO" id="GO:0003676">
    <property type="term" value="F:nucleic acid binding"/>
    <property type="evidence" value="ECO:0007669"/>
    <property type="project" value="InterPro"/>
</dbReference>
<dbReference type="InterPro" id="IPR036397">
    <property type="entry name" value="RNaseH_sf"/>
</dbReference>
<accession>C5KWX8</accession>
<dbReference type="Gene3D" id="3.30.420.10">
    <property type="entry name" value="Ribonuclease H-like superfamily/Ribonuclease H"/>
    <property type="match status" value="1"/>
</dbReference>
<dbReference type="OrthoDB" id="413122at2759"/>
<dbReference type="RefSeq" id="XP_002779187.1">
    <property type="nucleotide sequence ID" value="XM_002779141.1"/>
</dbReference>
<dbReference type="PANTHER" id="PTHR37984:SF5">
    <property type="entry name" value="PROTEIN NYNRIN-LIKE"/>
    <property type="match status" value="1"/>
</dbReference>
<gene>
    <name evidence="3" type="ORF">Pmar_PMAR029602</name>
</gene>
<dbReference type="Proteomes" id="UP000007800">
    <property type="component" value="Unassembled WGS sequence"/>
</dbReference>
<dbReference type="InterPro" id="IPR001584">
    <property type="entry name" value="Integrase_cat-core"/>
</dbReference>
<dbReference type="GeneID" id="9056198"/>
<dbReference type="Gene3D" id="1.10.340.70">
    <property type="match status" value="1"/>
</dbReference>
<evidence type="ECO:0000313" key="3">
    <source>
        <dbReference type="EMBL" id="EER10982.1"/>
    </source>
</evidence>
<dbReference type="PROSITE" id="PS50994">
    <property type="entry name" value="INTEGRASE"/>
    <property type="match status" value="1"/>
</dbReference>
<feature type="region of interest" description="Disordered" evidence="1">
    <location>
        <begin position="399"/>
        <end position="448"/>
    </location>
</feature>
<dbReference type="EMBL" id="GG677097">
    <property type="protein sequence ID" value="EER10982.1"/>
    <property type="molecule type" value="Genomic_DNA"/>
</dbReference>
<dbReference type="InParanoid" id="C5KWX8"/>
<feature type="compositionally biased region" description="Low complexity" evidence="1">
    <location>
        <begin position="410"/>
        <end position="421"/>
    </location>
</feature>
<dbReference type="InterPro" id="IPR050951">
    <property type="entry name" value="Retrovirus_Pol_polyprotein"/>
</dbReference>
<dbReference type="InterPro" id="IPR012337">
    <property type="entry name" value="RNaseH-like_sf"/>
</dbReference>
<dbReference type="Pfam" id="PF17921">
    <property type="entry name" value="Integrase_H2C2"/>
    <property type="match status" value="1"/>
</dbReference>
<dbReference type="SUPFAM" id="SSF53098">
    <property type="entry name" value="Ribonuclease H-like"/>
    <property type="match status" value="1"/>
</dbReference>
<proteinExistence type="predicted"/>
<feature type="domain" description="Integrase catalytic" evidence="2">
    <location>
        <begin position="66"/>
        <end position="230"/>
    </location>
</feature>
<evidence type="ECO:0000313" key="4">
    <source>
        <dbReference type="Proteomes" id="UP000007800"/>
    </source>
</evidence>
<dbReference type="OMA" id="ARWEDYR"/>
<organism evidence="4">
    <name type="scientific">Perkinsus marinus (strain ATCC 50983 / TXsc)</name>
    <dbReference type="NCBI Taxonomy" id="423536"/>
    <lineage>
        <taxon>Eukaryota</taxon>
        <taxon>Sar</taxon>
        <taxon>Alveolata</taxon>
        <taxon>Perkinsozoa</taxon>
        <taxon>Perkinsea</taxon>
        <taxon>Perkinsida</taxon>
        <taxon>Perkinsidae</taxon>
        <taxon>Perkinsus</taxon>
    </lineage>
</organism>
<sequence>MGHVGRVRTRNIISRRFFWRKIGATVSRTLRTCTTCMPLRNQRRYQPTGGSKKITELDVWQYCAVDGLGPLKISDHCQNDDDGSNPNKRLATVRLIVISDLVSGFCDAEYVHSFDKNDTCHSVSSILWRRGWPVYLLADNHKGFTNRQFRKTILQHGTRLLFSGLNNPAMNGATERVHAVLTYTLKCLLRGLKPTLSAFNLILQKALLLVNARRRLDACCSPFYLLHCREPRVPGLPDPEHGDAGKAVVSCTNADAVDNQPVEVTNAARRQLLRQSRLREVIEAYEKNRESRRLRGRGSPLSSTSSFNPGDKVYVFTRKSSKMSDNYRGPYIVQVATAHTLVVKTPNGFEVHSTNNCKLCSTVDEQRSSFTPLFTDIADNDVEGFMKKVILMRRDEVHSPQALSDDARITPPALTTSTTTTPSPPVTVSPTASDGRRPVTRSQTGAIPKKIMMRTAFAP</sequence>
<name>C5KWX8_PERM5</name>